<dbReference type="Gene3D" id="3.40.630.30">
    <property type="match status" value="1"/>
</dbReference>
<organism evidence="3 4">
    <name type="scientific">Brevibacillus reuszeri</name>
    <dbReference type="NCBI Taxonomy" id="54915"/>
    <lineage>
        <taxon>Bacteria</taxon>
        <taxon>Bacillati</taxon>
        <taxon>Bacillota</taxon>
        <taxon>Bacilli</taxon>
        <taxon>Bacillales</taxon>
        <taxon>Paenibacillaceae</taxon>
        <taxon>Brevibacillus</taxon>
    </lineage>
</organism>
<dbReference type="PROSITE" id="PS51186">
    <property type="entry name" value="GNAT"/>
    <property type="match status" value="1"/>
</dbReference>
<dbReference type="Proteomes" id="UP000319578">
    <property type="component" value="Unassembled WGS sequence"/>
</dbReference>
<evidence type="ECO:0000313" key="5">
    <source>
        <dbReference type="Proteomes" id="UP000319578"/>
    </source>
</evidence>
<name>A0A0K9Z297_9BACL</name>
<evidence type="ECO:0000259" key="1">
    <source>
        <dbReference type="PROSITE" id="PS51186"/>
    </source>
</evidence>
<proteinExistence type="predicted"/>
<feature type="domain" description="N-acetyltransferase" evidence="1">
    <location>
        <begin position="9"/>
        <end position="165"/>
    </location>
</feature>
<dbReference type="Proteomes" id="UP000036834">
    <property type="component" value="Unassembled WGS sequence"/>
</dbReference>
<protein>
    <submittedName>
        <fullName evidence="3">Acetyltransferase</fullName>
    </submittedName>
</protein>
<dbReference type="CDD" id="cd04301">
    <property type="entry name" value="NAT_SF"/>
    <property type="match status" value="1"/>
</dbReference>
<reference evidence="3" key="2">
    <citation type="submission" date="2015-07" db="EMBL/GenBank/DDBJ databases">
        <title>MeaNS - Measles Nucleotide Surveillance Program.</title>
        <authorList>
            <person name="Tran T."/>
            <person name="Druce J."/>
        </authorList>
    </citation>
    <scope>NUCLEOTIDE SEQUENCE</scope>
    <source>
        <strain evidence="3">DSM 9887</strain>
    </source>
</reference>
<dbReference type="InterPro" id="IPR000182">
    <property type="entry name" value="GNAT_dom"/>
</dbReference>
<evidence type="ECO:0000313" key="4">
    <source>
        <dbReference type="Proteomes" id="UP000036834"/>
    </source>
</evidence>
<keyword evidence="5" id="KW-1185">Reference proteome</keyword>
<dbReference type="EMBL" id="BJON01000006">
    <property type="protein sequence ID" value="GED67781.1"/>
    <property type="molecule type" value="Genomic_DNA"/>
</dbReference>
<comment type="caution">
    <text evidence="3">The sequence shown here is derived from an EMBL/GenBank/DDBJ whole genome shotgun (WGS) entry which is preliminary data.</text>
</comment>
<dbReference type="PATRIC" id="fig|54915.3.peg.5674"/>
<gene>
    <name evidence="3" type="ORF">ADS79_02545</name>
    <name evidence="2" type="ORF">BRE01_14830</name>
</gene>
<evidence type="ECO:0000313" key="2">
    <source>
        <dbReference type="EMBL" id="GED67781.1"/>
    </source>
</evidence>
<dbReference type="SUPFAM" id="SSF55729">
    <property type="entry name" value="Acyl-CoA N-acyltransferases (Nat)"/>
    <property type="match status" value="1"/>
</dbReference>
<dbReference type="Pfam" id="PF00583">
    <property type="entry name" value="Acetyltransf_1"/>
    <property type="match status" value="1"/>
</dbReference>
<keyword evidence="3" id="KW-0808">Transferase</keyword>
<reference evidence="2 5" key="3">
    <citation type="submission" date="2019-06" db="EMBL/GenBank/DDBJ databases">
        <title>Whole genome shotgun sequence of Brevibacillus reuszeri NBRC 15719.</title>
        <authorList>
            <person name="Hosoyama A."/>
            <person name="Uohara A."/>
            <person name="Ohji S."/>
            <person name="Ichikawa N."/>
        </authorList>
    </citation>
    <scope>NUCLEOTIDE SEQUENCE [LARGE SCALE GENOMIC DNA]</scope>
    <source>
        <strain evidence="2 5">NBRC 15719</strain>
    </source>
</reference>
<accession>A0A0K9Z297</accession>
<dbReference type="AlphaFoldDB" id="A0A0K9Z297"/>
<dbReference type="GO" id="GO:0016747">
    <property type="term" value="F:acyltransferase activity, transferring groups other than amino-acyl groups"/>
    <property type="evidence" value="ECO:0007669"/>
    <property type="project" value="InterPro"/>
</dbReference>
<dbReference type="EMBL" id="LGIQ01000002">
    <property type="protein sequence ID" value="KNB74585.1"/>
    <property type="molecule type" value="Genomic_DNA"/>
</dbReference>
<dbReference type="InterPro" id="IPR016181">
    <property type="entry name" value="Acyl_CoA_acyltransferase"/>
</dbReference>
<evidence type="ECO:0000313" key="3">
    <source>
        <dbReference type="EMBL" id="KNB74585.1"/>
    </source>
</evidence>
<reference evidence="4" key="1">
    <citation type="submission" date="2015-07" db="EMBL/GenBank/DDBJ databases">
        <title>Genome sequencing project for genomic taxonomy and phylogenomics of Bacillus-like bacteria.</title>
        <authorList>
            <person name="Liu B."/>
            <person name="Wang J."/>
            <person name="Zhu Y."/>
            <person name="Liu G."/>
            <person name="Chen Q."/>
            <person name="Chen Z."/>
            <person name="Lan J."/>
            <person name="Che J."/>
            <person name="Ge C."/>
            <person name="Shi H."/>
            <person name="Pan Z."/>
            <person name="Liu X."/>
        </authorList>
    </citation>
    <scope>NUCLEOTIDE SEQUENCE [LARGE SCALE GENOMIC DNA]</scope>
    <source>
        <strain evidence="4">DSM 9887</strain>
    </source>
</reference>
<dbReference type="RefSeq" id="WP_049736831.1">
    <property type="nucleotide sequence ID" value="NZ_BJON01000006.1"/>
</dbReference>
<sequence length="165" mass="19644">MAANHFTLTSIPIEEKEVLKRLLELYLYDFSEFLPIDVNEDGCFGYPYVDEYWSDPVRHPFFVKVEGKLAGFVLVRSFPDHNNEQVYSIAEFFMMKRFRRHGLGKTVAHEIFRKFPGKWEVFQIRSNLPAIAFWRKSIAEYTRNDFQERKEEERVYQTFVSAPGL</sequence>
<dbReference type="STRING" id="54915.ADS79_02545"/>
<dbReference type="OrthoDB" id="8479334at2"/>